<name>A0ABX0IZM5_9BACL</name>
<evidence type="ECO:0000313" key="6">
    <source>
        <dbReference type="EMBL" id="NHN29016.1"/>
    </source>
</evidence>
<dbReference type="PANTHER" id="PTHR43280:SF2">
    <property type="entry name" value="HTH-TYPE TRANSCRIPTIONAL REGULATOR EXSA"/>
    <property type="match status" value="1"/>
</dbReference>
<evidence type="ECO:0000256" key="3">
    <source>
        <dbReference type="ARBA" id="ARBA00023163"/>
    </source>
</evidence>
<dbReference type="SUPFAM" id="SSF46689">
    <property type="entry name" value="Homeodomain-like"/>
    <property type="match status" value="2"/>
</dbReference>
<dbReference type="InterPro" id="IPR018060">
    <property type="entry name" value="HTH_AraC"/>
</dbReference>
<keyword evidence="2" id="KW-0238">DNA-binding</keyword>
<dbReference type="InterPro" id="IPR009057">
    <property type="entry name" value="Homeodomain-like_sf"/>
</dbReference>
<organism evidence="6 7">
    <name type="scientific">Paenibacillus agricola</name>
    <dbReference type="NCBI Taxonomy" id="2716264"/>
    <lineage>
        <taxon>Bacteria</taxon>
        <taxon>Bacillati</taxon>
        <taxon>Bacillota</taxon>
        <taxon>Bacilli</taxon>
        <taxon>Bacillales</taxon>
        <taxon>Paenibacillaceae</taxon>
        <taxon>Paenibacillus</taxon>
    </lineage>
</organism>
<evidence type="ECO:0000259" key="5">
    <source>
        <dbReference type="PROSITE" id="PS01124"/>
    </source>
</evidence>
<dbReference type="Pfam" id="PF12833">
    <property type="entry name" value="HTH_18"/>
    <property type="match status" value="1"/>
</dbReference>
<dbReference type="Gene3D" id="1.10.10.60">
    <property type="entry name" value="Homeodomain-like"/>
    <property type="match status" value="2"/>
</dbReference>
<dbReference type="RefSeq" id="WP_166146442.1">
    <property type="nucleotide sequence ID" value="NZ_JAAOIW010000001.1"/>
</dbReference>
<proteinExistence type="predicted"/>
<dbReference type="SMART" id="SM00342">
    <property type="entry name" value="HTH_ARAC"/>
    <property type="match status" value="1"/>
</dbReference>
<keyword evidence="7" id="KW-1185">Reference proteome</keyword>
<comment type="caution">
    <text evidence="6">The sequence shown here is derived from an EMBL/GenBank/DDBJ whole genome shotgun (WGS) entry which is preliminary data.</text>
</comment>
<dbReference type="PANTHER" id="PTHR43280">
    <property type="entry name" value="ARAC-FAMILY TRANSCRIPTIONAL REGULATOR"/>
    <property type="match status" value="1"/>
</dbReference>
<sequence length="743" mass="85246">MVTNKEAHGMKAAYFYRFIWFGCFSVCLPIMLAGLVYYQFSMKGGIANIQSANQTSLIMVEQFTEKVMRDIVDRSFQLAFDPAIGESFNLQQYQTNYVAQMELLNKISLEKYQNSLIGDIYYYYRQANLVLSTEAGHQKTPDFNFNKDIAQLEITGQDGQWIYLPEGLRHGYISFALRLPTLSSDETDSQGLLVTQVDVSQIKKYFANVSLLAKSQSIIALDEQQRPLFHMQKENDPQTYLNEEVLHTIIAAPQQSGGFQAHGSLGESFFYSYKKSTSGHMYISVTPYQAILGELAWIRWITLAAVLALISICMVLTIISLRRAYNPIRQLFDHLNKQTQTLGEQLDRLIPPLMERLLQQWLAGNYIHSPTMYDECRKYGIPVDHTFVVLLFKVENLFKGERFRPEDKPVITFAVTNVMRELLSSHPKLRGYVLHDSQGQGTAILYFDREDPLPSMVHQTKLFAESVQAAIQQYLKLQVSVGIGRFYPHIADIRVSYRESKLALQYRLYNEQESVLYIDDLESTQKLPTFRYPRAIQNSIVDALAIGDKKQAQLAMEAFTHALQPSESYAISSQCYPMLLAAIIASVEHKGGGIPDMLEYDLFDQLRARETRAEMCEWFSDHLFPLYEQISDENYHKSGKLIAQKVRKHVLDHISREISLAECADLLHISPAYLSRLFKKEIGGSFLDFVTESKMNEARRLLTATDANISHIAEAVGYSHRTFNRVFQRLLKMSPSDYRTHYR</sequence>
<dbReference type="Proteomes" id="UP001165962">
    <property type="component" value="Unassembled WGS sequence"/>
</dbReference>
<evidence type="ECO:0000256" key="2">
    <source>
        <dbReference type="ARBA" id="ARBA00023125"/>
    </source>
</evidence>
<keyword evidence="1" id="KW-0805">Transcription regulation</keyword>
<keyword evidence="4" id="KW-1133">Transmembrane helix</keyword>
<evidence type="ECO:0000313" key="7">
    <source>
        <dbReference type="Proteomes" id="UP001165962"/>
    </source>
</evidence>
<dbReference type="EMBL" id="JAAOIW010000001">
    <property type="protein sequence ID" value="NHN29016.1"/>
    <property type="molecule type" value="Genomic_DNA"/>
</dbReference>
<feature type="transmembrane region" description="Helical" evidence="4">
    <location>
        <begin position="18"/>
        <end position="40"/>
    </location>
</feature>
<dbReference type="InterPro" id="IPR041522">
    <property type="entry name" value="CdaR_GGDEF"/>
</dbReference>
<evidence type="ECO:0000256" key="1">
    <source>
        <dbReference type="ARBA" id="ARBA00023015"/>
    </source>
</evidence>
<gene>
    <name evidence="6" type="ORF">G9U52_04115</name>
</gene>
<dbReference type="PROSITE" id="PS01124">
    <property type="entry name" value="HTH_ARAC_FAMILY_2"/>
    <property type="match status" value="1"/>
</dbReference>
<evidence type="ECO:0000256" key="4">
    <source>
        <dbReference type="SAM" id="Phobius"/>
    </source>
</evidence>
<feature type="transmembrane region" description="Helical" evidence="4">
    <location>
        <begin position="297"/>
        <end position="321"/>
    </location>
</feature>
<dbReference type="Pfam" id="PF17853">
    <property type="entry name" value="GGDEF_2"/>
    <property type="match status" value="1"/>
</dbReference>
<keyword evidence="3" id="KW-0804">Transcription</keyword>
<reference evidence="6" key="1">
    <citation type="submission" date="2020-03" db="EMBL/GenBank/DDBJ databases">
        <title>Draft sequencing of Paenibacilllus sp. S3N08.</title>
        <authorList>
            <person name="Kim D.-U."/>
        </authorList>
    </citation>
    <scope>NUCLEOTIDE SEQUENCE</scope>
    <source>
        <strain evidence="6">S3N08</strain>
    </source>
</reference>
<keyword evidence="4" id="KW-0472">Membrane</keyword>
<protein>
    <submittedName>
        <fullName evidence="6">Helix-turn-helix transcriptional regulator</fullName>
    </submittedName>
</protein>
<feature type="domain" description="HTH araC/xylS-type" evidence="5">
    <location>
        <begin position="644"/>
        <end position="741"/>
    </location>
</feature>
<keyword evidence="4" id="KW-0812">Transmembrane</keyword>
<accession>A0ABX0IZM5</accession>